<feature type="transmembrane region" description="Helical" evidence="2">
    <location>
        <begin position="38"/>
        <end position="56"/>
    </location>
</feature>
<proteinExistence type="predicted"/>
<feature type="compositionally biased region" description="Acidic residues" evidence="1">
    <location>
        <begin position="119"/>
        <end position="152"/>
    </location>
</feature>
<keyword evidence="2" id="KW-0812">Transmembrane</keyword>
<dbReference type="EMBL" id="DWWK01000158">
    <property type="protein sequence ID" value="HJC39399.1"/>
    <property type="molecule type" value="Genomic_DNA"/>
</dbReference>
<evidence type="ECO:0000313" key="3">
    <source>
        <dbReference type="EMBL" id="HJC39399.1"/>
    </source>
</evidence>
<protein>
    <submittedName>
        <fullName evidence="3">Uncharacterized protein</fullName>
    </submittedName>
</protein>
<name>A0A9D2NYJ8_9FIRM</name>
<evidence type="ECO:0000313" key="4">
    <source>
        <dbReference type="Proteomes" id="UP000823894"/>
    </source>
</evidence>
<keyword evidence="2" id="KW-0472">Membrane</keyword>
<comment type="caution">
    <text evidence="3">The sequence shown here is derived from an EMBL/GenBank/DDBJ whole genome shotgun (WGS) entry which is preliminary data.</text>
</comment>
<evidence type="ECO:0000256" key="1">
    <source>
        <dbReference type="SAM" id="MobiDB-lite"/>
    </source>
</evidence>
<sequence>MNKQMMYTIRILLGGFLTFIGIRLLIQITDQRPTNTVPLGLFAGVVIIVGAVDALFSFRKLWLMLRPEDSAPDAGEDGKEYETQEQSAAKRRKKPAMVKITDPKDSDEGEEEEKKTDPEEAENGPDHEETEEEVEKEEQEEEDLDITEADESEGGRAEELSSENNSQDENQTEELDKEEQIEELETDFEER</sequence>
<organism evidence="3 4">
    <name type="scientific">Candidatus Mediterraneibacter faecigallinarum</name>
    <dbReference type="NCBI Taxonomy" id="2838669"/>
    <lineage>
        <taxon>Bacteria</taxon>
        <taxon>Bacillati</taxon>
        <taxon>Bacillota</taxon>
        <taxon>Clostridia</taxon>
        <taxon>Lachnospirales</taxon>
        <taxon>Lachnospiraceae</taxon>
        <taxon>Mediterraneibacter</taxon>
    </lineage>
</organism>
<reference evidence="3" key="1">
    <citation type="journal article" date="2021" name="PeerJ">
        <title>Extensive microbial diversity within the chicken gut microbiome revealed by metagenomics and culture.</title>
        <authorList>
            <person name="Gilroy R."/>
            <person name="Ravi A."/>
            <person name="Getino M."/>
            <person name="Pursley I."/>
            <person name="Horton D.L."/>
            <person name="Alikhan N.F."/>
            <person name="Baker D."/>
            <person name="Gharbi K."/>
            <person name="Hall N."/>
            <person name="Watson M."/>
            <person name="Adriaenssens E.M."/>
            <person name="Foster-Nyarko E."/>
            <person name="Jarju S."/>
            <person name="Secka A."/>
            <person name="Antonio M."/>
            <person name="Oren A."/>
            <person name="Chaudhuri R.R."/>
            <person name="La Ragione R."/>
            <person name="Hildebrand F."/>
            <person name="Pallen M.J."/>
        </authorList>
    </citation>
    <scope>NUCLEOTIDE SEQUENCE</scope>
    <source>
        <strain evidence="3">ChiGjej1B1-1692</strain>
    </source>
</reference>
<dbReference type="AlphaFoldDB" id="A0A9D2NYJ8"/>
<accession>A0A9D2NYJ8</accession>
<evidence type="ECO:0000256" key="2">
    <source>
        <dbReference type="SAM" id="Phobius"/>
    </source>
</evidence>
<keyword evidence="2" id="KW-1133">Transmembrane helix</keyword>
<reference evidence="3" key="2">
    <citation type="submission" date="2021-04" db="EMBL/GenBank/DDBJ databases">
        <authorList>
            <person name="Gilroy R."/>
        </authorList>
    </citation>
    <scope>NUCLEOTIDE SEQUENCE</scope>
    <source>
        <strain evidence="3">ChiGjej1B1-1692</strain>
    </source>
</reference>
<feature type="transmembrane region" description="Helical" evidence="2">
    <location>
        <begin position="7"/>
        <end position="26"/>
    </location>
</feature>
<feature type="compositionally biased region" description="Acidic residues" evidence="1">
    <location>
        <begin position="170"/>
        <end position="191"/>
    </location>
</feature>
<gene>
    <name evidence="3" type="ORF">H9757_10120</name>
</gene>
<feature type="region of interest" description="Disordered" evidence="1">
    <location>
        <begin position="69"/>
        <end position="191"/>
    </location>
</feature>
<feature type="compositionally biased region" description="Basic and acidic residues" evidence="1">
    <location>
        <begin position="101"/>
        <end position="118"/>
    </location>
</feature>
<dbReference type="Proteomes" id="UP000823894">
    <property type="component" value="Unassembled WGS sequence"/>
</dbReference>